<gene>
    <name evidence="1" type="ORF">GALL_176510</name>
</gene>
<dbReference type="EMBL" id="MLJW01000097">
    <property type="protein sequence ID" value="OIR00194.1"/>
    <property type="molecule type" value="Genomic_DNA"/>
</dbReference>
<accession>A0A1J5RWJ4</accession>
<comment type="caution">
    <text evidence="1">The sequence shown here is derived from an EMBL/GenBank/DDBJ whole genome shotgun (WGS) entry which is preliminary data.</text>
</comment>
<organism evidence="1">
    <name type="scientific">mine drainage metagenome</name>
    <dbReference type="NCBI Taxonomy" id="410659"/>
    <lineage>
        <taxon>unclassified sequences</taxon>
        <taxon>metagenomes</taxon>
        <taxon>ecological metagenomes</taxon>
    </lineage>
</organism>
<dbReference type="AlphaFoldDB" id="A0A1J5RWJ4"/>
<name>A0A1J5RWJ4_9ZZZZ</name>
<reference evidence="1" key="1">
    <citation type="submission" date="2016-10" db="EMBL/GenBank/DDBJ databases">
        <title>Sequence of Gallionella enrichment culture.</title>
        <authorList>
            <person name="Poehlein A."/>
            <person name="Muehling M."/>
            <person name="Daniel R."/>
        </authorList>
    </citation>
    <scope>NUCLEOTIDE SEQUENCE</scope>
</reference>
<sequence>MPWSGRPWVPGRGGFELDHAWASTAAAFDESSVFQGSEQAALGLALHGGPEVCPKSIGTGRAHLLRRGLAIATGGNGSGGFLNGAVEVSGGMVEYDNGKFAASRLRILNEIGRVELDAEE</sequence>
<proteinExistence type="predicted"/>
<evidence type="ECO:0000313" key="1">
    <source>
        <dbReference type="EMBL" id="OIR00194.1"/>
    </source>
</evidence>
<protein>
    <submittedName>
        <fullName evidence="1">Uncharacterized protein</fullName>
    </submittedName>
</protein>